<dbReference type="SUPFAM" id="SSF53756">
    <property type="entry name" value="UDP-Glycosyltransferase/glycogen phosphorylase"/>
    <property type="match status" value="1"/>
</dbReference>
<organism evidence="4 5">
    <name type="scientific">[Actinobacillus] rossii</name>
    <dbReference type="NCBI Taxonomy" id="123820"/>
    <lineage>
        <taxon>Bacteria</taxon>
        <taxon>Pseudomonadati</taxon>
        <taxon>Pseudomonadota</taxon>
        <taxon>Gammaproteobacteria</taxon>
        <taxon>Pasteurellales</taxon>
        <taxon>Pasteurellaceae</taxon>
    </lineage>
</organism>
<dbReference type="PANTHER" id="PTHR12526:SF630">
    <property type="entry name" value="GLYCOSYLTRANSFERASE"/>
    <property type="match status" value="1"/>
</dbReference>
<sequence>MKKIVLLKWTFDNVDGGEKVAVNLANELANYNDVYLVSLNSSKLPFYPVSDKVHYVNLGSGRKRIRDGFLSNIIKLRKFIISNNIDIIFSIGVSTNLFMLLSSIFLGVKTVFCEHTNTKFRAPGRIHLLQRYLGAKYSTKIITLTKEDRENYINEYGVPEDKVDCIYNWIDATVVNEVYDPSIKKILTVGRFTFQKGYDLLAIIASKIYHKYPDWVWDIYGDGSLEIKEKLKDIPNICLKGIVKGTENIFPGHSIYVMTSYFEGFPLVLLEAKQFKLPIVSFNCPTGPAEIIRNNENGFLVENYDVDLMFEQISKLIEDSEKRKIFSNNAMLDVDKFSKDEIIKVWLKLVEDL</sequence>
<dbReference type="CDD" id="cd03820">
    <property type="entry name" value="GT4_AmsD-like"/>
    <property type="match status" value="1"/>
</dbReference>
<dbReference type="OrthoDB" id="9777346at2"/>
<evidence type="ECO:0000256" key="1">
    <source>
        <dbReference type="SAM" id="Phobius"/>
    </source>
</evidence>
<evidence type="ECO:0000259" key="3">
    <source>
        <dbReference type="Pfam" id="PF13439"/>
    </source>
</evidence>
<dbReference type="GO" id="GO:1901135">
    <property type="term" value="P:carbohydrate derivative metabolic process"/>
    <property type="evidence" value="ECO:0007669"/>
    <property type="project" value="UniProtKB-ARBA"/>
</dbReference>
<evidence type="ECO:0000259" key="2">
    <source>
        <dbReference type="Pfam" id="PF00534"/>
    </source>
</evidence>
<dbReference type="PANTHER" id="PTHR12526">
    <property type="entry name" value="GLYCOSYLTRANSFERASE"/>
    <property type="match status" value="1"/>
</dbReference>
<proteinExistence type="predicted"/>
<dbReference type="EMBL" id="UFRQ01000003">
    <property type="protein sequence ID" value="SUT90678.1"/>
    <property type="molecule type" value="Genomic_DNA"/>
</dbReference>
<keyword evidence="4" id="KW-0328">Glycosyltransferase</keyword>
<dbReference type="Pfam" id="PF00534">
    <property type="entry name" value="Glycos_transf_1"/>
    <property type="match status" value="1"/>
</dbReference>
<keyword evidence="5" id="KW-1185">Reference proteome</keyword>
<dbReference type="Gene3D" id="3.40.50.2000">
    <property type="entry name" value="Glycogen Phosphorylase B"/>
    <property type="match status" value="2"/>
</dbReference>
<dbReference type="InterPro" id="IPR028098">
    <property type="entry name" value="Glyco_trans_4-like_N"/>
</dbReference>
<gene>
    <name evidence="4" type="primary">tagE_2</name>
    <name evidence="4" type="ORF">NCTC10801_01271</name>
</gene>
<feature type="domain" description="Glycosyl transferase family 1" evidence="2">
    <location>
        <begin position="184"/>
        <end position="330"/>
    </location>
</feature>
<keyword evidence="1" id="KW-1133">Transmembrane helix</keyword>
<dbReference type="AlphaFoldDB" id="A0A380TR76"/>
<keyword evidence="1" id="KW-0472">Membrane</keyword>
<dbReference type="InterPro" id="IPR001296">
    <property type="entry name" value="Glyco_trans_1"/>
</dbReference>
<dbReference type="Pfam" id="PF13439">
    <property type="entry name" value="Glyco_transf_4"/>
    <property type="match status" value="1"/>
</dbReference>
<dbReference type="Proteomes" id="UP000254649">
    <property type="component" value="Unassembled WGS sequence"/>
</dbReference>
<feature type="transmembrane region" description="Helical" evidence="1">
    <location>
        <begin position="87"/>
        <end position="108"/>
    </location>
</feature>
<name>A0A380TR76_9PAST</name>
<keyword evidence="1" id="KW-0812">Transmembrane</keyword>
<accession>A0A380TR76</accession>
<feature type="domain" description="Glycosyltransferase subfamily 4-like N-terminal" evidence="3">
    <location>
        <begin position="14"/>
        <end position="172"/>
    </location>
</feature>
<protein>
    <submittedName>
        <fullName evidence="4">Glycosyltransferase</fullName>
        <ecNumber evidence="4">2.4.1.52</ecNumber>
    </submittedName>
</protein>
<reference evidence="4 5" key="1">
    <citation type="submission" date="2018-06" db="EMBL/GenBank/DDBJ databases">
        <authorList>
            <consortium name="Pathogen Informatics"/>
            <person name="Doyle S."/>
        </authorList>
    </citation>
    <scope>NUCLEOTIDE SEQUENCE [LARGE SCALE GENOMIC DNA]</scope>
    <source>
        <strain evidence="4 5">NCTC10801</strain>
    </source>
</reference>
<dbReference type="EC" id="2.4.1.52" evidence="4"/>
<evidence type="ECO:0000313" key="4">
    <source>
        <dbReference type="EMBL" id="SUT90678.1"/>
    </source>
</evidence>
<dbReference type="GO" id="GO:0047265">
    <property type="term" value="F:poly(glycerol-phosphate) alpha-glucosyltransferase activity"/>
    <property type="evidence" value="ECO:0007669"/>
    <property type="project" value="UniProtKB-EC"/>
</dbReference>
<keyword evidence="4" id="KW-0808">Transferase</keyword>
<evidence type="ECO:0000313" key="5">
    <source>
        <dbReference type="Proteomes" id="UP000254649"/>
    </source>
</evidence>